<dbReference type="InterPro" id="IPR050109">
    <property type="entry name" value="HTH-type_TetR-like_transc_reg"/>
</dbReference>
<name>A0ABV5PAK0_STRCM</name>
<feature type="domain" description="HTH tetR-type" evidence="5">
    <location>
        <begin position="22"/>
        <end position="82"/>
    </location>
</feature>
<dbReference type="Pfam" id="PF02909">
    <property type="entry name" value="TetR_C_1"/>
    <property type="match status" value="1"/>
</dbReference>
<keyword evidence="1" id="KW-0805">Transcription regulation</keyword>
<dbReference type="Pfam" id="PF00440">
    <property type="entry name" value="TetR_N"/>
    <property type="match status" value="1"/>
</dbReference>
<dbReference type="PROSITE" id="PS50977">
    <property type="entry name" value="HTH_TETR_2"/>
    <property type="match status" value="1"/>
</dbReference>
<dbReference type="InterPro" id="IPR004111">
    <property type="entry name" value="Repressor_TetR_C"/>
</dbReference>
<dbReference type="SUPFAM" id="SSF48498">
    <property type="entry name" value="Tetracyclin repressor-like, C-terminal domain"/>
    <property type="match status" value="1"/>
</dbReference>
<reference evidence="6 7" key="1">
    <citation type="submission" date="2024-09" db="EMBL/GenBank/DDBJ databases">
        <authorList>
            <person name="Sun Q."/>
            <person name="Mori K."/>
        </authorList>
    </citation>
    <scope>NUCLEOTIDE SEQUENCE [LARGE SCALE GENOMIC DNA]</scope>
    <source>
        <strain evidence="6 7">JCM 4362</strain>
    </source>
</reference>
<feature type="DNA-binding region" description="H-T-H motif" evidence="4">
    <location>
        <begin position="45"/>
        <end position="64"/>
    </location>
</feature>
<dbReference type="RefSeq" id="WP_345227512.1">
    <property type="nucleotide sequence ID" value="NZ_BAAAXE010000014.1"/>
</dbReference>
<dbReference type="InterPro" id="IPR001647">
    <property type="entry name" value="HTH_TetR"/>
</dbReference>
<evidence type="ECO:0000256" key="1">
    <source>
        <dbReference type="ARBA" id="ARBA00023015"/>
    </source>
</evidence>
<comment type="caution">
    <text evidence="6">The sequence shown here is derived from an EMBL/GenBank/DDBJ whole genome shotgun (WGS) entry which is preliminary data.</text>
</comment>
<keyword evidence="3" id="KW-0804">Transcription</keyword>
<dbReference type="InterPro" id="IPR036271">
    <property type="entry name" value="Tet_transcr_reg_TetR-rel_C_sf"/>
</dbReference>
<evidence type="ECO:0000256" key="2">
    <source>
        <dbReference type="ARBA" id="ARBA00023125"/>
    </source>
</evidence>
<evidence type="ECO:0000256" key="3">
    <source>
        <dbReference type="ARBA" id="ARBA00023163"/>
    </source>
</evidence>
<dbReference type="Gene3D" id="1.10.357.10">
    <property type="entry name" value="Tetracycline Repressor, domain 2"/>
    <property type="match status" value="1"/>
</dbReference>
<evidence type="ECO:0000256" key="4">
    <source>
        <dbReference type="PROSITE-ProRule" id="PRU00335"/>
    </source>
</evidence>
<dbReference type="InterPro" id="IPR009057">
    <property type="entry name" value="Homeodomain-like_sf"/>
</dbReference>
<dbReference type="Proteomes" id="UP001589718">
    <property type="component" value="Unassembled WGS sequence"/>
</dbReference>
<evidence type="ECO:0000313" key="6">
    <source>
        <dbReference type="EMBL" id="MFB9520226.1"/>
    </source>
</evidence>
<dbReference type="PANTHER" id="PTHR30055">
    <property type="entry name" value="HTH-TYPE TRANSCRIPTIONAL REGULATOR RUTR"/>
    <property type="match status" value="1"/>
</dbReference>
<dbReference type="PANTHER" id="PTHR30055:SF151">
    <property type="entry name" value="TRANSCRIPTIONAL REGULATORY PROTEIN"/>
    <property type="match status" value="1"/>
</dbReference>
<dbReference type="EMBL" id="JBHMCR010000005">
    <property type="protein sequence ID" value="MFB9520226.1"/>
    <property type="molecule type" value="Genomic_DNA"/>
</dbReference>
<accession>A0ABV5PAK0</accession>
<gene>
    <name evidence="6" type="ORF">ACFFTU_09735</name>
</gene>
<keyword evidence="7" id="KW-1185">Reference proteome</keyword>
<protein>
    <submittedName>
        <fullName evidence="6">TetR/AcrR family transcriptional regulator</fullName>
    </submittedName>
</protein>
<dbReference type="Gene3D" id="1.10.10.60">
    <property type="entry name" value="Homeodomain-like"/>
    <property type="match status" value="1"/>
</dbReference>
<organism evidence="6 7">
    <name type="scientific">Streptomyces cremeus</name>
    <dbReference type="NCBI Taxonomy" id="66881"/>
    <lineage>
        <taxon>Bacteria</taxon>
        <taxon>Bacillati</taxon>
        <taxon>Actinomycetota</taxon>
        <taxon>Actinomycetes</taxon>
        <taxon>Kitasatosporales</taxon>
        <taxon>Streptomycetaceae</taxon>
        <taxon>Streptomyces</taxon>
    </lineage>
</organism>
<evidence type="ECO:0000259" key="5">
    <source>
        <dbReference type="PROSITE" id="PS50977"/>
    </source>
</evidence>
<sequence length="237" mass="24552">MTQEPTTVWDRPERGARGPAAVRSRAELAAAAVGLADREGLAAVSMRQVAQALGTGQASLYRYVAGRDDLLDLMADAVVAGVGHDPLTGDAVADLAALAARVKALHLRHPWLADLPPEPLRLGPHGVAHLEHALAALAPAGLPGPARLQVVALLHALVAQFARAELRAGEAPSGRAAAQAAYLARAAEGRPHLRDALSSAPEAEPAALFTETVRRLLTGLLAPGFACDGSPRVRPLE</sequence>
<keyword evidence="2 4" id="KW-0238">DNA-binding</keyword>
<dbReference type="SUPFAM" id="SSF46689">
    <property type="entry name" value="Homeodomain-like"/>
    <property type="match status" value="1"/>
</dbReference>
<proteinExistence type="predicted"/>
<evidence type="ECO:0000313" key="7">
    <source>
        <dbReference type="Proteomes" id="UP001589718"/>
    </source>
</evidence>